<protein>
    <submittedName>
        <fullName evidence="1">Uncharacterized conserved protein</fullName>
    </submittedName>
</protein>
<name>A0A285NC78_9AQUI</name>
<evidence type="ECO:0000313" key="1">
    <source>
        <dbReference type="EMBL" id="SNZ07114.1"/>
    </source>
</evidence>
<dbReference type="Pfam" id="PF08309">
    <property type="entry name" value="LVIVD"/>
    <property type="match status" value="10"/>
</dbReference>
<reference evidence="2" key="1">
    <citation type="submission" date="2017-09" db="EMBL/GenBank/DDBJ databases">
        <authorList>
            <person name="Varghese N."/>
            <person name="Submissions S."/>
        </authorList>
    </citation>
    <scope>NUCLEOTIDE SEQUENCE [LARGE SCALE GENOMIC DNA]</scope>
    <source>
        <strain evidence="2">DSM 15103</strain>
    </source>
</reference>
<gene>
    <name evidence="1" type="ORF">SAMN06265182_0927</name>
</gene>
<dbReference type="RefSeq" id="WP_180753970.1">
    <property type="nucleotide sequence ID" value="NZ_OBEI01000002.1"/>
</dbReference>
<dbReference type="PANTHER" id="PTHR47197">
    <property type="entry name" value="PROTEIN NIRF"/>
    <property type="match status" value="1"/>
</dbReference>
<dbReference type="SUPFAM" id="SSF63829">
    <property type="entry name" value="Calcium-dependent phosphotriesterase"/>
    <property type="match status" value="1"/>
</dbReference>
<dbReference type="SUPFAM" id="SSF50969">
    <property type="entry name" value="YVTN repeat-like/Quinoprotein amine dehydrogenase"/>
    <property type="match status" value="1"/>
</dbReference>
<dbReference type="Gene3D" id="2.130.10.10">
    <property type="entry name" value="YVTN repeat-like/Quinoprotein amine dehydrogenase"/>
    <property type="match status" value="3"/>
</dbReference>
<dbReference type="SUPFAM" id="SSF101908">
    <property type="entry name" value="Putative isomerase YbhE"/>
    <property type="match status" value="1"/>
</dbReference>
<accession>A0A285NC78</accession>
<dbReference type="EMBL" id="OBEI01000002">
    <property type="protein sequence ID" value="SNZ07114.1"/>
    <property type="molecule type" value="Genomic_DNA"/>
</dbReference>
<proteinExistence type="predicted"/>
<dbReference type="AlphaFoldDB" id="A0A285NC78"/>
<evidence type="ECO:0000313" key="2">
    <source>
        <dbReference type="Proteomes" id="UP000219036"/>
    </source>
</evidence>
<sequence length="829" mass="90320">MIKRIFFLIIIFTYLTSCDFNSSSCPKYSNGSINHLNGIAQLGNLGEATVEIYKIENDGSLNLQWTEYTSDGNLLEEIGRFNSHLEELEENVFYLYKVYGGKDWDSNDDGIKDEIPVKNKGVIRLIAKGSDIKSTSEIRVTIASEIVYEKVAKYLKYNFDPELFSSLLNKEIKSTLDDVNLDGQVDIKDLLSFNPVKNKNDLIEVYRYKIGEITRSIHKGEHIFDKFNYIIGSTDTPGKAISTAILNNIIYVADYTSGVQIVDISDISNPVIINSVSTDSAYDVNIVNDKSLLIVADGASGIKIYDISSPENPSFISFFETIDTAIDIETVRNLIFVVEPSNLQIIDISDPYNPVLKGSFTTDNSYSIELSSDASKAFVADGTSGIKIIDISDPSDPQLTTSFDTDGKSFSLTLSPDETKLYVADGIAGLKVIDITNIFTPVEIGRFNTAWIAYDVVLASNNSKIYISDGYAGVYIVDITDPQSPSLSGVCRTKNNAYKIDKFPDRDIVLVADMDAGIQIMDLKDVKDPYIISSLELPSYAKDIDVSSDGSTVYFASGAAGLQIVDISQPANPEITGAAETSNAQSVILSSDNQKIYLADALDGLKIIDISNPTNPTVIKTIDTPGFAYDVALSADETVAYVADDTQGLHIIDLQTSTILNTVTGFGRPRSVVLSSSQNLVFTTTGLNFTVIDISDTDNPQVINSIDTPGYANDVILLSNETLAYISDATSGITVVDISDPYNLSVLKSIKTGLYASSVRLSKDGNTAYVSASYSGLYIMDITDPLNPTIKKIIKTPGSAFRAIQAKDSIIILSDREFGIQVIDSSVLE</sequence>
<organism evidence="1 2">
    <name type="scientific">Persephonella hydrogeniphila</name>
    <dbReference type="NCBI Taxonomy" id="198703"/>
    <lineage>
        <taxon>Bacteria</taxon>
        <taxon>Pseudomonadati</taxon>
        <taxon>Aquificota</taxon>
        <taxon>Aquificia</taxon>
        <taxon>Aquificales</taxon>
        <taxon>Hydrogenothermaceae</taxon>
        <taxon>Persephonella</taxon>
    </lineage>
</organism>
<dbReference type="InterPro" id="IPR013211">
    <property type="entry name" value="LVIVD"/>
</dbReference>
<keyword evidence="2" id="KW-1185">Reference proteome</keyword>
<dbReference type="PANTHER" id="PTHR47197:SF3">
    <property type="entry name" value="DIHYDRO-HEME D1 DEHYDROGENASE"/>
    <property type="match status" value="1"/>
</dbReference>
<dbReference type="Proteomes" id="UP000219036">
    <property type="component" value="Unassembled WGS sequence"/>
</dbReference>
<dbReference type="InterPro" id="IPR011044">
    <property type="entry name" value="Quino_amine_DH_bsu"/>
</dbReference>
<dbReference type="InterPro" id="IPR051200">
    <property type="entry name" value="Host-pathogen_enzymatic-act"/>
</dbReference>
<dbReference type="InterPro" id="IPR015943">
    <property type="entry name" value="WD40/YVTN_repeat-like_dom_sf"/>
</dbReference>